<dbReference type="EMBL" id="CM003373">
    <property type="protein sequence ID" value="KOM36763.1"/>
    <property type="molecule type" value="Genomic_DNA"/>
</dbReference>
<feature type="compositionally biased region" description="Basic and acidic residues" evidence="3">
    <location>
        <begin position="78"/>
        <end position="94"/>
    </location>
</feature>
<evidence type="ECO:0000256" key="1">
    <source>
        <dbReference type="ARBA" id="ARBA00022574"/>
    </source>
</evidence>
<dbReference type="Gene3D" id="2.130.10.10">
    <property type="entry name" value="YVTN repeat-like/Quinoprotein amine dehydrogenase"/>
    <property type="match status" value="1"/>
</dbReference>
<evidence type="ECO:0000256" key="2">
    <source>
        <dbReference type="ARBA" id="ARBA00022737"/>
    </source>
</evidence>
<dbReference type="GO" id="GO:0030864">
    <property type="term" value="C:cortical actin cytoskeleton"/>
    <property type="evidence" value="ECO:0007669"/>
    <property type="project" value="TreeGrafter"/>
</dbReference>
<accession>A0A0L9U1R4</accession>
<name>A0A0L9U1R4_PHAAN</name>
<organism evidence="4 5">
    <name type="scientific">Phaseolus angularis</name>
    <name type="common">Azuki bean</name>
    <name type="synonym">Vigna angularis</name>
    <dbReference type="NCBI Taxonomy" id="3914"/>
    <lineage>
        <taxon>Eukaryota</taxon>
        <taxon>Viridiplantae</taxon>
        <taxon>Streptophyta</taxon>
        <taxon>Embryophyta</taxon>
        <taxon>Tracheophyta</taxon>
        <taxon>Spermatophyta</taxon>
        <taxon>Magnoliopsida</taxon>
        <taxon>eudicotyledons</taxon>
        <taxon>Gunneridae</taxon>
        <taxon>Pentapetalae</taxon>
        <taxon>rosids</taxon>
        <taxon>fabids</taxon>
        <taxon>Fabales</taxon>
        <taxon>Fabaceae</taxon>
        <taxon>Papilionoideae</taxon>
        <taxon>50 kb inversion clade</taxon>
        <taxon>NPAAA clade</taxon>
        <taxon>indigoferoid/millettioid clade</taxon>
        <taxon>Phaseoleae</taxon>
        <taxon>Vigna</taxon>
    </lineage>
</organism>
<protein>
    <submittedName>
        <fullName evidence="4">Uncharacterized protein</fullName>
    </submittedName>
</protein>
<dbReference type="GO" id="GO:0051015">
    <property type="term" value="F:actin filament binding"/>
    <property type="evidence" value="ECO:0007669"/>
    <property type="project" value="TreeGrafter"/>
</dbReference>
<evidence type="ECO:0000313" key="5">
    <source>
        <dbReference type="Proteomes" id="UP000053144"/>
    </source>
</evidence>
<reference evidence="5" key="1">
    <citation type="journal article" date="2015" name="Proc. Natl. Acad. Sci. U.S.A.">
        <title>Genome sequencing of adzuki bean (Vigna angularis) provides insight into high starch and low fat accumulation and domestication.</title>
        <authorList>
            <person name="Yang K."/>
            <person name="Tian Z."/>
            <person name="Chen C."/>
            <person name="Luo L."/>
            <person name="Zhao B."/>
            <person name="Wang Z."/>
            <person name="Yu L."/>
            <person name="Li Y."/>
            <person name="Sun Y."/>
            <person name="Li W."/>
            <person name="Chen Y."/>
            <person name="Li Y."/>
            <person name="Zhang Y."/>
            <person name="Ai D."/>
            <person name="Zhao J."/>
            <person name="Shang C."/>
            <person name="Ma Y."/>
            <person name="Wu B."/>
            <person name="Wang M."/>
            <person name="Gao L."/>
            <person name="Sun D."/>
            <person name="Zhang P."/>
            <person name="Guo F."/>
            <person name="Wang W."/>
            <person name="Li Y."/>
            <person name="Wang J."/>
            <person name="Varshney R.K."/>
            <person name="Wang J."/>
            <person name="Ling H.Q."/>
            <person name="Wan P."/>
        </authorList>
    </citation>
    <scope>NUCLEOTIDE SEQUENCE</scope>
    <source>
        <strain evidence="5">cv. Jingnong 6</strain>
    </source>
</reference>
<dbReference type="STRING" id="3914.A0A0L9U1R4"/>
<proteinExistence type="predicted"/>
<dbReference type="PANTHER" id="PTHR19856">
    <property type="entry name" value="WD-REPEATCONTAINING PROTEIN WDR1"/>
    <property type="match status" value="1"/>
</dbReference>
<dbReference type="GO" id="GO:0030042">
    <property type="term" value="P:actin filament depolymerization"/>
    <property type="evidence" value="ECO:0007669"/>
    <property type="project" value="TreeGrafter"/>
</dbReference>
<gene>
    <name evidence="4" type="ORF">LR48_Vigan03g014400</name>
</gene>
<dbReference type="Proteomes" id="UP000053144">
    <property type="component" value="Chromosome 3"/>
</dbReference>
<dbReference type="InterPro" id="IPR015943">
    <property type="entry name" value="WD40/YVTN_repeat-like_dom_sf"/>
</dbReference>
<dbReference type="AlphaFoldDB" id="A0A0L9U1R4"/>
<feature type="compositionally biased region" description="Polar residues" evidence="3">
    <location>
        <begin position="95"/>
        <end position="112"/>
    </location>
</feature>
<evidence type="ECO:0000313" key="4">
    <source>
        <dbReference type="EMBL" id="KOM36763.1"/>
    </source>
</evidence>
<keyword evidence="1" id="KW-0853">WD repeat</keyword>
<evidence type="ECO:0000256" key="3">
    <source>
        <dbReference type="SAM" id="MobiDB-lite"/>
    </source>
</evidence>
<keyword evidence="2" id="KW-0677">Repeat</keyword>
<dbReference type="PANTHER" id="PTHR19856:SF0">
    <property type="entry name" value="WD REPEAT-CONTAINING PROTEIN 1"/>
    <property type="match status" value="1"/>
</dbReference>
<dbReference type="Gramene" id="KOM36763">
    <property type="protein sequence ID" value="KOM36763"/>
    <property type="gene ID" value="LR48_Vigan03g014400"/>
</dbReference>
<sequence>MNRVSNYFQITHLRKTIHIFLLPLPLERSSSPATSTTTERNPSHLAVSHLAVNHLVVSHLESRLHQNRAGAIFHAHLHEAPTVRPRDSKHRESSHSTGNTPDPATVTRFSPNGTFLPQRRVDRLRLGHHRAFLPQRRVGCLRLGHARFFPNGEWVASADAFGTVRIWGTRNDFVLKEFRVLSAKRPLVVP</sequence>
<feature type="region of interest" description="Disordered" evidence="3">
    <location>
        <begin position="78"/>
        <end position="112"/>
    </location>
</feature>